<dbReference type="Proteomes" id="UP001476798">
    <property type="component" value="Unassembled WGS sequence"/>
</dbReference>
<organism evidence="2 3">
    <name type="scientific">Goodea atripinnis</name>
    <dbReference type="NCBI Taxonomy" id="208336"/>
    <lineage>
        <taxon>Eukaryota</taxon>
        <taxon>Metazoa</taxon>
        <taxon>Chordata</taxon>
        <taxon>Craniata</taxon>
        <taxon>Vertebrata</taxon>
        <taxon>Euteleostomi</taxon>
        <taxon>Actinopterygii</taxon>
        <taxon>Neopterygii</taxon>
        <taxon>Teleostei</taxon>
        <taxon>Neoteleostei</taxon>
        <taxon>Acanthomorphata</taxon>
        <taxon>Ovalentaria</taxon>
        <taxon>Atherinomorphae</taxon>
        <taxon>Cyprinodontiformes</taxon>
        <taxon>Goodeidae</taxon>
        <taxon>Goodea</taxon>
    </lineage>
</organism>
<name>A0ABV0NLU2_9TELE</name>
<sequence>MHQPTNSMFISALFFLYAVLKFRPSQNTFLQNLFQGTQNLLGHIQTCSSAYLGTLKYPMAPRGPSEIPATAPMTLLCTLWLNGTHESTVRCPKTPQVTKLQASVFLHS</sequence>
<feature type="signal peptide" evidence="1">
    <location>
        <begin position="1"/>
        <end position="22"/>
    </location>
</feature>
<comment type="caution">
    <text evidence="2">The sequence shown here is derived from an EMBL/GenBank/DDBJ whole genome shotgun (WGS) entry which is preliminary data.</text>
</comment>
<proteinExistence type="predicted"/>
<protein>
    <recommendedName>
        <fullName evidence="4">Secreted protein</fullName>
    </recommendedName>
</protein>
<keyword evidence="1" id="KW-0732">Signal</keyword>
<evidence type="ECO:0000313" key="2">
    <source>
        <dbReference type="EMBL" id="MEQ2172388.1"/>
    </source>
</evidence>
<feature type="chain" id="PRO_5047261220" description="Secreted protein" evidence="1">
    <location>
        <begin position="23"/>
        <end position="108"/>
    </location>
</feature>
<accession>A0ABV0NLU2</accession>
<gene>
    <name evidence="2" type="ORF">GOODEAATRI_020517</name>
</gene>
<evidence type="ECO:0008006" key="4">
    <source>
        <dbReference type="Google" id="ProtNLM"/>
    </source>
</evidence>
<evidence type="ECO:0000313" key="3">
    <source>
        <dbReference type="Proteomes" id="UP001476798"/>
    </source>
</evidence>
<keyword evidence="3" id="KW-1185">Reference proteome</keyword>
<evidence type="ECO:0000256" key="1">
    <source>
        <dbReference type="SAM" id="SignalP"/>
    </source>
</evidence>
<dbReference type="EMBL" id="JAHRIO010041898">
    <property type="protein sequence ID" value="MEQ2172388.1"/>
    <property type="molecule type" value="Genomic_DNA"/>
</dbReference>
<reference evidence="2 3" key="1">
    <citation type="submission" date="2021-06" db="EMBL/GenBank/DDBJ databases">
        <authorList>
            <person name="Palmer J.M."/>
        </authorList>
    </citation>
    <scope>NUCLEOTIDE SEQUENCE [LARGE SCALE GENOMIC DNA]</scope>
    <source>
        <strain evidence="2 3">GA_2019</strain>
        <tissue evidence="2">Muscle</tissue>
    </source>
</reference>